<evidence type="ECO:0000313" key="1">
    <source>
        <dbReference type="EMBL" id="MBC2907622.1"/>
    </source>
</evidence>
<accession>A0A7X1JD61</accession>
<organism evidence="1 2">
    <name type="scientific">Streptomyces cupreus</name>
    <dbReference type="NCBI Taxonomy" id="2759956"/>
    <lineage>
        <taxon>Bacteria</taxon>
        <taxon>Bacillati</taxon>
        <taxon>Actinomycetota</taxon>
        <taxon>Actinomycetes</taxon>
        <taxon>Kitasatosporales</taxon>
        <taxon>Streptomycetaceae</taxon>
        <taxon>Streptomyces</taxon>
    </lineage>
</organism>
<dbReference type="EMBL" id="JACMSF010000084">
    <property type="protein sequence ID" value="MBC2907622.1"/>
    <property type="molecule type" value="Genomic_DNA"/>
</dbReference>
<reference evidence="1 2" key="1">
    <citation type="submission" date="2020-08" db="EMBL/GenBank/DDBJ databases">
        <title>Streptomyces sp. PSKA01 genome sequencing and assembly.</title>
        <authorList>
            <person name="Mandal S."/>
            <person name="Maiti P.K."/>
            <person name="Das P."/>
        </authorList>
    </citation>
    <scope>NUCLEOTIDE SEQUENCE [LARGE SCALE GENOMIC DNA]</scope>
    <source>
        <strain evidence="1 2">PSKA01</strain>
    </source>
</reference>
<gene>
    <name evidence="1" type="ORF">H4N64_40150</name>
</gene>
<sequence>MGIRRWWRYRRANAQIDLLADEVNSGRALVADATAYETSRDRTGIPGVVECWDDVFRFKANWELTVETEGWRISKSQIDSVHDSDKPGELVITFREPARFRAIVVTPLMHADKWREMATRN</sequence>
<evidence type="ECO:0000313" key="2">
    <source>
        <dbReference type="Proteomes" id="UP000584670"/>
    </source>
</evidence>
<proteinExistence type="predicted"/>
<comment type="caution">
    <text evidence="1">The sequence shown here is derived from an EMBL/GenBank/DDBJ whole genome shotgun (WGS) entry which is preliminary data.</text>
</comment>
<protein>
    <submittedName>
        <fullName evidence="1">Uncharacterized protein</fullName>
    </submittedName>
</protein>
<dbReference type="AlphaFoldDB" id="A0A7X1JD61"/>
<keyword evidence="2" id="KW-1185">Reference proteome</keyword>
<dbReference type="Proteomes" id="UP000584670">
    <property type="component" value="Unassembled WGS sequence"/>
</dbReference>
<dbReference type="RefSeq" id="WP_186287567.1">
    <property type="nucleotide sequence ID" value="NZ_JACMSF010000084.1"/>
</dbReference>
<name>A0A7X1JD61_9ACTN</name>